<dbReference type="RefSeq" id="WP_217068839.1">
    <property type="nucleotide sequence ID" value="NZ_JAHQCS010000174.1"/>
</dbReference>
<feature type="domain" description="AMP-dependent synthetase/ligase" evidence="1">
    <location>
        <begin position="9"/>
        <end position="376"/>
    </location>
</feature>
<dbReference type="PROSITE" id="PS00455">
    <property type="entry name" value="AMP_BINDING"/>
    <property type="match status" value="1"/>
</dbReference>
<dbReference type="Proteomes" id="UP000784880">
    <property type="component" value="Unassembled WGS sequence"/>
</dbReference>
<protein>
    <submittedName>
        <fullName evidence="3">AMP-binding protein</fullName>
    </submittedName>
</protein>
<dbReference type="InterPro" id="IPR050237">
    <property type="entry name" value="ATP-dep_AMP-bd_enzyme"/>
</dbReference>
<evidence type="ECO:0000313" key="4">
    <source>
        <dbReference type="Proteomes" id="UP000784880"/>
    </source>
</evidence>
<dbReference type="InterPro" id="IPR020845">
    <property type="entry name" value="AMP-binding_CS"/>
</dbReference>
<reference evidence="3 4" key="1">
    <citation type="submission" date="2021-06" db="EMBL/GenBank/DDBJ databases">
        <title>Bacillus sp. RD4P76, an endophyte from a halophyte.</title>
        <authorList>
            <person name="Sun J.-Q."/>
        </authorList>
    </citation>
    <scope>NUCLEOTIDE SEQUENCE [LARGE SCALE GENOMIC DNA]</scope>
    <source>
        <strain evidence="3 4">CGMCC 1.15917</strain>
    </source>
</reference>
<dbReference type="PANTHER" id="PTHR43767:SF1">
    <property type="entry name" value="NONRIBOSOMAL PEPTIDE SYNTHASE PES1 (EUROFUNG)-RELATED"/>
    <property type="match status" value="1"/>
</dbReference>
<evidence type="ECO:0000313" key="3">
    <source>
        <dbReference type="EMBL" id="MBU9714346.1"/>
    </source>
</evidence>
<keyword evidence="4" id="KW-1185">Reference proteome</keyword>
<organism evidence="3 4">
    <name type="scientific">Evansella tamaricis</name>
    <dbReference type="NCBI Taxonomy" id="2069301"/>
    <lineage>
        <taxon>Bacteria</taxon>
        <taxon>Bacillati</taxon>
        <taxon>Bacillota</taxon>
        <taxon>Bacilli</taxon>
        <taxon>Bacillales</taxon>
        <taxon>Bacillaceae</taxon>
        <taxon>Evansella</taxon>
    </lineage>
</organism>
<dbReference type="InterPro" id="IPR000873">
    <property type="entry name" value="AMP-dep_synth/lig_dom"/>
</dbReference>
<proteinExistence type="predicted"/>
<feature type="domain" description="AMP-binding enzyme C-terminal" evidence="2">
    <location>
        <begin position="426"/>
        <end position="508"/>
    </location>
</feature>
<dbReference type="Pfam" id="PF00501">
    <property type="entry name" value="AMP-binding"/>
    <property type="match status" value="1"/>
</dbReference>
<sequence length="525" mass="58752">MNIEWNWLKKRAQLHPTKAAVIEGETGEQWNYQELYHLTRSTAVMLKQKGISRGDRVALLAPNGTAYLALLFACRELAAIFVPLNWRLSPIELQGLVDDSRPSRLFFDPTFEKLAEKLEGVPVETIDLKKWKGTYATGKREQLFSSLEERTASSGWFTVSGPGSSLDTPWLMIYTGGTTGQPKGAVLTYRSVFTNSINTVLTWGLSENDITITILPMFHTGGINALTIPVLHAGGTVVLYRQFEPDTIAKGILTYRCTIILMVPTMYRSFIETEEFQMGEFPHMNVFLSGGAPCPVSIYDAFSAKSLPFKEGYGLTEAGPNNFVISPEVAERKRGSVGKPMLFNEITVRNEAGNEVLPGEIGELVIYGDHLFDHYWQRSDETEKAVQGGGLLTGDLAYQDEDGDYYILGRKKEMLITGGENVYPLEVENVLAAYPNLLETAVVGIPDEQWGERVVAVVAVQKRIRRDPNWEGELKSQLKAFCREKLAGYKIPKEIYIFDVLPKTHVGKIDKKSIVDKIMQKKQVH</sequence>
<dbReference type="EMBL" id="JAHQCS010000174">
    <property type="protein sequence ID" value="MBU9714346.1"/>
    <property type="molecule type" value="Genomic_DNA"/>
</dbReference>
<dbReference type="PANTHER" id="PTHR43767">
    <property type="entry name" value="LONG-CHAIN-FATTY-ACID--COA LIGASE"/>
    <property type="match status" value="1"/>
</dbReference>
<dbReference type="InterPro" id="IPR025110">
    <property type="entry name" value="AMP-bd_C"/>
</dbReference>
<evidence type="ECO:0000259" key="2">
    <source>
        <dbReference type="Pfam" id="PF13193"/>
    </source>
</evidence>
<evidence type="ECO:0000259" key="1">
    <source>
        <dbReference type="Pfam" id="PF00501"/>
    </source>
</evidence>
<name>A0ABS6JKY1_9BACI</name>
<dbReference type="Pfam" id="PF13193">
    <property type="entry name" value="AMP-binding_C"/>
    <property type="match status" value="1"/>
</dbReference>
<comment type="caution">
    <text evidence="3">The sequence shown here is derived from an EMBL/GenBank/DDBJ whole genome shotgun (WGS) entry which is preliminary data.</text>
</comment>
<accession>A0ABS6JKY1</accession>
<gene>
    <name evidence="3" type="ORF">KS419_21630</name>
</gene>